<feature type="domain" description="Cystatin" evidence="4">
    <location>
        <begin position="162"/>
        <end position="272"/>
    </location>
</feature>
<dbReference type="GeneTree" id="ENSGT00940000162294"/>
<accession>F1SAT0</accession>
<dbReference type="HOGENOM" id="CLU_118168_2_2_1"/>
<dbReference type="SMR" id="F1SAT0"/>
<dbReference type="GO" id="GO:0004869">
    <property type="term" value="F:cysteine-type endopeptidase inhibitor activity"/>
    <property type="evidence" value="ECO:0007669"/>
    <property type="project" value="InterPro"/>
</dbReference>
<dbReference type="Ensembl" id="ENSSSCT00000007796.5">
    <property type="protein sequence ID" value="ENSSSCP00000007587.4"/>
    <property type="gene ID" value="ENSSSCG00000007124.5"/>
</dbReference>
<dbReference type="eggNOG" id="ENOG502T6MT">
    <property type="taxonomic scope" value="Eukaryota"/>
</dbReference>
<dbReference type="InParanoid" id="F1SAT0"/>
<keyword evidence="2" id="KW-1015">Disulfide bond</keyword>
<name>F1SAT0_PIG</name>
<dbReference type="Proteomes" id="UP000008227">
    <property type="component" value="Chromosome 17"/>
</dbReference>
<dbReference type="Gene3D" id="3.10.450.10">
    <property type="match status" value="1"/>
</dbReference>
<protein>
    <submittedName>
        <fullName evidence="5">Cystatin 8</fullName>
    </submittedName>
</protein>
<dbReference type="PANTHER" id="PTHR47010">
    <property type="entry name" value="CYSTATIN-8-RELATED"/>
    <property type="match status" value="1"/>
</dbReference>
<sequence length="274" mass="30876">MQLEVKVGKRTLDWSRIRAWQEGAGKSSGQPHPWQPHLLETEQQEWVFCAQEGMGLPGPGAVGDLYWLLMGTTSQVTRQLHKVALRLDLEPSGLKLPGKTSEPVASARATHPTHSSSPGRMRMSPVPLDGGTMRRTWGSCLLLLAILVALVDSTPPDQNTVKVLKELKNISASDGNVKQCLWFAMREYNKESEDKYIFRVVKVVRVQLQVTDLLEYFIDAEIARTNCRKLPNSDENCVVKETSKLEKRQMCNFLVGTLPWKGKFIMMKQRCVEA</sequence>
<reference evidence="5" key="2">
    <citation type="journal article" date="2020" name="Gigascience">
        <title>An improved pig reference genome sequence to enable pig genetics and genomics research.</title>
        <authorList>
            <person name="Warr A."/>
            <person name="Affara N."/>
            <person name="Aken B."/>
            <person name="Beiki H."/>
            <person name="Bickhart D.M."/>
            <person name="Billis K."/>
            <person name="Chow W."/>
            <person name="Eory L."/>
            <person name="Finlayson H.A."/>
            <person name="Flicek P."/>
            <person name="Giron C.G."/>
            <person name="Griffin D.K."/>
            <person name="Hall R."/>
            <person name="Hannum G."/>
            <person name="Hourlier T."/>
            <person name="Howe K."/>
            <person name="Hume D.A."/>
            <person name="Izuogu O."/>
            <person name="Kim K."/>
            <person name="Koren S."/>
            <person name="Liu H."/>
            <person name="Manchanda N."/>
            <person name="Martin F.J."/>
            <person name="Nonneman D.J."/>
            <person name="O'Connor R.E."/>
            <person name="Phillippy A.M."/>
            <person name="Rohrer G.A."/>
            <person name="Rosen B.D."/>
            <person name="Rund L.A."/>
            <person name="Sargent C.A."/>
            <person name="Schook L.B."/>
            <person name="Schroeder S.G."/>
            <person name="Schwartz A.S."/>
            <person name="Skinner B.M."/>
            <person name="Talbot R."/>
            <person name="Tseng E."/>
            <person name="Tuggle C.K."/>
            <person name="Watson M."/>
            <person name="Smith T.P.L."/>
            <person name="Archibald A.L."/>
        </authorList>
    </citation>
    <scope>NUCLEOTIDE SEQUENCE [LARGE SCALE GENOMIC DNA]</scope>
    <source>
        <strain evidence="5">Duroc</strain>
    </source>
</reference>
<dbReference type="SUPFAM" id="SSF54403">
    <property type="entry name" value="Cystatin/monellin"/>
    <property type="match status" value="1"/>
</dbReference>
<dbReference type="Bgee" id="ENSSSCG00000007124">
    <property type="expression patterns" value="Expressed in testis"/>
</dbReference>
<dbReference type="AlphaFoldDB" id="F1SAT0"/>
<keyword evidence="6" id="KW-1185">Reference proteome</keyword>
<dbReference type="GO" id="GO:0005576">
    <property type="term" value="C:extracellular region"/>
    <property type="evidence" value="ECO:0000318"/>
    <property type="project" value="GO_Central"/>
</dbReference>
<organism evidence="5 6">
    <name type="scientific">Sus scrofa</name>
    <name type="common">Pig</name>
    <dbReference type="NCBI Taxonomy" id="9823"/>
    <lineage>
        <taxon>Eukaryota</taxon>
        <taxon>Metazoa</taxon>
        <taxon>Chordata</taxon>
        <taxon>Craniata</taxon>
        <taxon>Vertebrata</taxon>
        <taxon>Euteleostomi</taxon>
        <taxon>Mammalia</taxon>
        <taxon>Eutheria</taxon>
        <taxon>Laurasiatheria</taxon>
        <taxon>Artiodactyla</taxon>
        <taxon>Suina</taxon>
        <taxon>Suidae</taxon>
        <taxon>Sus</taxon>
    </lineage>
</organism>
<dbReference type="SMART" id="SM00043">
    <property type="entry name" value="CY"/>
    <property type="match status" value="1"/>
</dbReference>
<dbReference type="PANTHER" id="PTHR47010:SF1">
    <property type="entry name" value="CYSTATIN-8"/>
    <property type="match status" value="1"/>
</dbReference>
<dbReference type="Pfam" id="PF00031">
    <property type="entry name" value="Cystatin"/>
    <property type="match status" value="1"/>
</dbReference>
<dbReference type="GO" id="GO:0005737">
    <property type="term" value="C:cytoplasm"/>
    <property type="evidence" value="ECO:0000318"/>
    <property type="project" value="GO_Central"/>
</dbReference>
<evidence type="ECO:0000256" key="2">
    <source>
        <dbReference type="ARBA" id="ARBA00023157"/>
    </source>
</evidence>
<evidence type="ECO:0000313" key="6">
    <source>
        <dbReference type="Proteomes" id="UP000008227"/>
    </source>
</evidence>
<dbReference type="OrthoDB" id="1908104at2759"/>
<evidence type="ECO:0000256" key="1">
    <source>
        <dbReference type="ARBA" id="ARBA00009403"/>
    </source>
</evidence>
<reference evidence="5" key="3">
    <citation type="submission" date="2025-08" db="UniProtKB">
        <authorList>
            <consortium name="Ensembl"/>
        </authorList>
    </citation>
    <scope>IDENTIFICATION</scope>
</reference>
<comment type="similarity">
    <text evidence="1">Belongs to the cystatin family.</text>
</comment>
<dbReference type="InterPro" id="IPR052691">
    <property type="entry name" value="Sperm_Mat_Cystatin"/>
</dbReference>
<gene>
    <name evidence="5 7" type="primary">CST8</name>
</gene>
<evidence type="ECO:0000313" key="7">
    <source>
        <dbReference type="VGNC" id="VGNC:96055"/>
    </source>
</evidence>
<reference evidence="6" key="1">
    <citation type="submission" date="2009-11" db="EMBL/GenBank/DDBJ databases">
        <authorList>
            <consortium name="Porcine genome sequencing project"/>
        </authorList>
    </citation>
    <scope>NUCLEOTIDE SEQUENCE [LARGE SCALE GENOMIC DNA]</scope>
    <source>
        <strain evidence="6">Duroc</strain>
    </source>
</reference>
<evidence type="ECO:0000256" key="3">
    <source>
        <dbReference type="SAM" id="MobiDB-lite"/>
    </source>
</evidence>
<evidence type="ECO:0000259" key="4">
    <source>
        <dbReference type="SMART" id="SM00043"/>
    </source>
</evidence>
<dbReference type="PaxDb" id="9823-ENSSSCP00000007587"/>
<feature type="region of interest" description="Disordered" evidence="3">
    <location>
        <begin position="96"/>
        <end position="123"/>
    </location>
</feature>
<dbReference type="VGNC" id="VGNC:96055">
    <property type="gene designation" value="CST8"/>
</dbReference>
<reference evidence="5" key="4">
    <citation type="submission" date="2025-09" db="UniProtKB">
        <authorList>
            <consortium name="Ensembl"/>
        </authorList>
    </citation>
    <scope>IDENTIFICATION</scope>
</reference>
<dbReference type="FunFam" id="3.10.450.10:FF:000004">
    <property type="entry name" value="Cystatin C"/>
    <property type="match status" value="1"/>
</dbReference>
<dbReference type="STRING" id="9823.ENSSSCP00000007587"/>
<dbReference type="InterPro" id="IPR046350">
    <property type="entry name" value="Cystatin_sf"/>
</dbReference>
<dbReference type="GO" id="GO:0009986">
    <property type="term" value="C:cell surface"/>
    <property type="evidence" value="ECO:0000318"/>
    <property type="project" value="GO_Central"/>
</dbReference>
<proteinExistence type="inferred from homology"/>
<dbReference type="CDD" id="cd00042">
    <property type="entry name" value="CY"/>
    <property type="match status" value="1"/>
</dbReference>
<evidence type="ECO:0000313" key="5">
    <source>
        <dbReference type="Ensembl" id="ENSSSCP00000007587.4"/>
    </source>
</evidence>
<dbReference type="InterPro" id="IPR000010">
    <property type="entry name" value="Cystatin_dom"/>
</dbReference>